<sequence>MLLQRHLKRLFDEILPWLLVLCFMLLLLYTIVRGFVKPLTVQPTAIVAISPVVTGYVDLIEHLPLAKRIVVVGLMASNPVVVNEDGLRTYDKLLERPVFELVLQLQYAVGERTLQYNLLIQPDLVQYDEVRQLTLGSEVEVEIQDTARPFLEGLKALQEGGQVPPKDVQVLNLDQIVRIRPKSKPKSPP</sequence>
<dbReference type="Proteomes" id="UP000316253">
    <property type="component" value="Unassembled WGS sequence"/>
</dbReference>
<keyword evidence="1" id="KW-0812">Transmembrane</keyword>
<accession>A0A554JDQ2</accession>
<dbReference type="AlphaFoldDB" id="A0A554JDQ2"/>
<name>A0A554JDQ2_9BACT</name>
<evidence type="ECO:0000313" key="2">
    <source>
        <dbReference type="EMBL" id="TSC66505.1"/>
    </source>
</evidence>
<comment type="caution">
    <text evidence="2">The sequence shown here is derived from an EMBL/GenBank/DDBJ whole genome shotgun (WGS) entry which is preliminary data.</text>
</comment>
<gene>
    <name evidence="2" type="ORF">CEO22_72</name>
</gene>
<reference evidence="2 3" key="1">
    <citation type="submission" date="2017-08" db="EMBL/GenBank/DDBJ databases">
        <title>Mechanisms for carbon and nitrogen cycling indicate functional differentiation within the Candidate Phyla Radiation.</title>
        <authorList>
            <person name="Danczak R.E."/>
            <person name="Johnston M.D."/>
            <person name="Kenah C."/>
            <person name="Slattery M."/>
            <person name="Wrighton K.C."/>
            <person name="Wilkins M.J."/>
        </authorList>
    </citation>
    <scope>NUCLEOTIDE SEQUENCE [LARGE SCALE GENOMIC DNA]</scope>
    <source>
        <strain evidence="2">Gr01-1014_85</strain>
    </source>
</reference>
<protein>
    <submittedName>
        <fullName evidence="2">Uncharacterized protein</fullName>
    </submittedName>
</protein>
<keyword evidence="1" id="KW-1133">Transmembrane helix</keyword>
<dbReference type="EMBL" id="VMFD01000004">
    <property type="protein sequence ID" value="TSC66505.1"/>
    <property type="molecule type" value="Genomic_DNA"/>
</dbReference>
<feature type="transmembrane region" description="Helical" evidence="1">
    <location>
        <begin position="14"/>
        <end position="32"/>
    </location>
</feature>
<organism evidence="2 3">
    <name type="scientific">Candidatus Berkelbacteria bacterium Gr01-1014_85</name>
    <dbReference type="NCBI Taxonomy" id="2017150"/>
    <lineage>
        <taxon>Bacteria</taxon>
        <taxon>Candidatus Berkelbacteria</taxon>
    </lineage>
</organism>
<proteinExistence type="predicted"/>
<evidence type="ECO:0000256" key="1">
    <source>
        <dbReference type="SAM" id="Phobius"/>
    </source>
</evidence>
<keyword evidence="1" id="KW-0472">Membrane</keyword>
<evidence type="ECO:0000313" key="3">
    <source>
        <dbReference type="Proteomes" id="UP000316253"/>
    </source>
</evidence>